<proteinExistence type="predicted"/>
<name>A0AAW8EZ67_9MICO</name>
<feature type="transmembrane region" description="Helical" evidence="1">
    <location>
        <begin position="77"/>
        <end position="98"/>
    </location>
</feature>
<dbReference type="RefSeq" id="WP_307297457.1">
    <property type="nucleotide sequence ID" value="NZ_JAUSXV010000001.1"/>
</dbReference>
<evidence type="ECO:0000313" key="2">
    <source>
        <dbReference type="EMBL" id="MDQ0648618.1"/>
    </source>
</evidence>
<protein>
    <recommendedName>
        <fullName evidence="4">DUF2637 domain-containing protein</fullName>
    </recommendedName>
</protein>
<keyword evidence="1" id="KW-0812">Transmembrane</keyword>
<evidence type="ECO:0008006" key="4">
    <source>
        <dbReference type="Google" id="ProtNLM"/>
    </source>
</evidence>
<keyword evidence="1" id="KW-0472">Membrane</keyword>
<feature type="transmembrane region" description="Helical" evidence="1">
    <location>
        <begin position="118"/>
        <end position="137"/>
    </location>
</feature>
<feature type="transmembrane region" description="Helical" evidence="1">
    <location>
        <begin position="178"/>
        <end position="196"/>
    </location>
</feature>
<accession>A0AAW8EZ67</accession>
<keyword evidence="3" id="KW-1185">Reference proteome</keyword>
<sequence>MAERGRFEAERSAWIKGQRWLDRAGAARRAEVLARRARQRSRTEAGLGDTAFHETETKTAFHRWTRHDDSATSALGLIAWVIVFGIVTPIWFGVAWLVSTITYRAGEAVADRHRLRAWPYLAAAAAVAVLAAIGRPLGWDLWAVHALAQVVETITGGWIAPAVLSRWYAAGWVSWHEIQVALGLLHAGWLVYAWGWEAPAVRRSARQDAKTSRATGREMPRKTNSVIHIISKGEQA</sequence>
<organism evidence="2 3">
    <name type="scientific">Microbacterium natoriense</name>
    <dbReference type="NCBI Taxonomy" id="284570"/>
    <lineage>
        <taxon>Bacteria</taxon>
        <taxon>Bacillati</taxon>
        <taxon>Actinomycetota</taxon>
        <taxon>Actinomycetes</taxon>
        <taxon>Micrococcales</taxon>
        <taxon>Microbacteriaceae</taxon>
        <taxon>Microbacterium</taxon>
    </lineage>
</organism>
<gene>
    <name evidence="2" type="ORF">QFZ53_002814</name>
</gene>
<evidence type="ECO:0000256" key="1">
    <source>
        <dbReference type="SAM" id="Phobius"/>
    </source>
</evidence>
<reference evidence="2 3" key="1">
    <citation type="submission" date="2023-07" db="EMBL/GenBank/DDBJ databases">
        <title>Comparative genomics of wheat-associated soil bacteria to identify genetic determinants of phenazine resistance.</title>
        <authorList>
            <person name="Mouncey N."/>
        </authorList>
    </citation>
    <scope>NUCLEOTIDE SEQUENCE [LARGE SCALE GENOMIC DNA]</scope>
    <source>
        <strain evidence="2 3">W4I9-1</strain>
    </source>
</reference>
<keyword evidence="1" id="KW-1133">Transmembrane helix</keyword>
<dbReference type="Proteomes" id="UP001244427">
    <property type="component" value="Unassembled WGS sequence"/>
</dbReference>
<comment type="caution">
    <text evidence="2">The sequence shown here is derived from an EMBL/GenBank/DDBJ whole genome shotgun (WGS) entry which is preliminary data.</text>
</comment>
<evidence type="ECO:0000313" key="3">
    <source>
        <dbReference type="Proteomes" id="UP001244427"/>
    </source>
</evidence>
<dbReference type="EMBL" id="JAUSXV010000001">
    <property type="protein sequence ID" value="MDQ0648618.1"/>
    <property type="molecule type" value="Genomic_DNA"/>
</dbReference>
<dbReference type="AlphaFoldDB" id="A0AAW8EZ67"/>